<name>A0A2N7PIT9_9BACT</name>
<evidence type="ECO:0000259" key="1">
    <source>
        <dbReference type="Pfam" id="PF00582"/>
    </source>
</evidence>
<dbReference type="Gene3D" id="3.40.50.620">
    <property type="entry name" value="HUPs"/>
    <property type="match status" value="1"/>
</dbReference>
<dbReference type="Pfam" id="PF00582">
    <property type="entry name" value="Usp"/>
    <property type="match status" value="1"/>
</dbReference>
<evidence type="ECO:0000313" key="3">
    <source>
        <dbReference type="EMBL" id="PMP61899.1"/>
    </source>
</evidence>
<dbReference type="SUPFAM" id="SSF52402">
    <property type="entry name" value="Adenine nucleotide alpha hydrolases-like"/>
    <property type="match status" value="1"/>
</dbReference>
<feature type="domain" description="UspA" evidence="1">
    <location>
        <begin position="2"/>
        <end position="132"/>
    </location>
</feature>
<gene>
    <name evidence="3" type="ORF">C0197_05225</name>
    <name evidence="2" type="ORF">C0197_06615</name>
</gene>
<dbReference type="EMBL" id="PNIE01000101">
    <property type="protein sequence ID" value="PMP60658.1"/>
    <property type="molecule type" value="Genomic_DNA"/>
</dbReference>
<dbReference type="InterPro" id="IPR014729">
    <property type="entry name" value="Rossmann-like_a/b/a_fold"/>
</dbReference>
<sequence length="138" mass="15331">MKIVVAYDGSEDAKEGVRLAKKFLEDEGGELTLLTVVAKREDMSSDEISALRKKAENLMSEAKSLFSDLKLQTEIIEDFSVPEAILKFVEKKEADLLIMGAKGTRPDILRYTLGSTAAKVVTYSPCSVFIVRKKPKEE</sequence>
<dbReference type="PANTHER" id="PTHR43010:SF1">
    <property type="entry name" value="USPA DOMAIN-CONTAINING PROTEIN"/>
    <property type="match status" value="1"/>
</dbReference>
<dbReference type="CDD" id="cd00293">
    <property type="entry name" value="USP-like"/>
    <property type="match status" value="1"/>
</dbReference>
<dbReference type="Proteomes" id="UP000235731">
    <property type="component" value="Unassembled WGS sequence"/>
</dbReference>
<comment type="caution">
    <text evidence="3">The sequence shown here is derived from an EMBL/GenBank/DDBJ whole genome shotgun (WGS) entry which is preliminary data.</text>
</comment>
<organism evidence="3 4">
    <name type="scientific">Caldimicrobium thiodismutans</name>
    <dbReference type="NCBI Taxonomy" id="1653476"/>
    <lineage>
        <taxon>Bacteria</taxon>
        <taxon>Pseudomonadati</taxon>
        <taxon>Thermodesulfobacteriota</taxon>
        <taxon>Thermodesulfobacteria</taxon>
        <taxon>Thermodesulfobacteriales</taxon>
        <taxon>Thermodesulfobacteriaceae</taxon>
        <taxon>Caldimicrobium</taxon>
    </lineage>
</organism>
<reference evidence="3 4" key="1">
    <citation type="submission" date="2018-01" db="EMBL/GenBank/DDBJ databases">
        <title>Metagenomic assembled genomes from two thermal pools in the Uzon Caldera, Kamchatka, Russia.</title>
        <authorList>
            <person name="Wilkins L."/>
            <person name="Ettinger C."/>
        </authorList>
    </citation>
    <scope>NUCLEOTIDE SEQUENCE [LARGE SCALE GENOMIC DNA]</scope>
    <source>
        <strain evidence="3">ZAV-15</strain>
    </source>
</reference>
<evidence type="ECO:0000313" key="2">
    <source>
        <dbReference type="EMBL" id="PMP60658.1"/>
    </source>
</evidence>
<dbReference type="EMBL" id="PNIE01000073">
    <property type="protein sequence ID" value="PMP61899.1"/>
    <property type="molecule type" value="Genomic_DNA"/>
</dbReference>
<dbReference type="PANTHER" id="PTHR43010">
    <property type="entry name" value="UNIVERSAL STRESS PROTEIN SLR1230"/>
    <property type="match status" value="1"/>
</dbReference>
<dbReference type="InterPro" id="IPR051688">
    <property type="entry name" value="USP_A"/>
</dbReference>
<evidence type="ECO:0000313" key="4">
    <source>
        <dbReference type="Proteomes" id="UP000235731"/>
    </source>
</evidence>
<protein>
    <recommendedName>
        <fullName evidence="1">UspA domain-containing protein</fullName>
    </recommendedName>
</protein>
<proteinExistence type="predicted"/>
<dbReference type="AlphaFoldDB" id="A0A2N7PIT9"/>
<accession>A0A2N7PIT9</accession>
<dbReference type="InterPro" id="IPR006016">
    <property type="entry name" value="UspA"/>
</dbReference>